<dbReference type="EMBL" id="CP015136">
    <property type="protein sequence ID" value="AMY11245.1"/>
    <property type="molecule type" value="Genomic_DNA"/>
</dbReference>
<sequence length="285" mass="29961">MNYTLLLADDSVTVQRVIELTFADEGFKVVSFSDGDEVVGYLGAGHKPDVILADTTMPARDGYDVASWVRGQSSLSQVPVVLMTGAFEPIDDRRAEACQADAVLVKPFEPQQVVSLVKRMLGGERGESLGEFAPPRPGASVPAAESAVTLAPGLDTYASRLDQHLAARQGRATLARVEAPAPAAPVPVVEPVPAPADVNPVGPGSLASAFAAILAAERGEGLAPVVPTAMTLSGASIPDAVIEEIARRVVARLTDKVLREEVTARVLEVAERLISEEIERIKAGR</sequence>
<evidence type="ECO:0000256" key="2">
    <source>
        <dbReference type="ARBA" id="ARBA00023012"/>
    </source>
</evidence>
<dbReference type="OrthoDB" id="115359at2"/>
<dbReference type="InterPro" id="IPR001789">
    <property type="entry name" value="Sig_transdc_resp-reg_receiver"/>
</dbReference>
<proteinExistence type="predicted"/>
<dbReference type="Pfam" id="PF00072">
    <property type="entry name" value="Response_reg"/>
    <property type="match status" value="1"/>
</dbReference>
<evidence type="ECO:0000256" key="1">
    <source>
        <dbReference type="ARBA" id="ARBA00022553"/>
    </source>
</evidence>
<dbReference type="PATRIC" id="fig|1813736.3.peg.4739"/>
<dbReference type="PANTHER" id="PTHR44591">
    <property type="entry name" value="STRESS RESPONSE REGULATOR PROTEIN 1"/>
    <property type="match status" value="1"/>
</dbReference>
<dbReference type="PANTHER" id="PTHR44591:SF14">
    <property type="entry name" value="PROTEIN PILG"/>
    <property type="match status" value="1"/>
</dbReference>
<feature type="domain" description="Response regulatory" evidence="4">
    <location>
        <begin position="4"/>
        <end position="121"/>
    </location>
</feature>
<dbReference type="KEGG" id="abac:LuPra_04492"/>
<dbReference type="SMART" id="SM00448">
    <property type="entry name" value="REC"/>
    <property type="match status" value="1"/>
</dbReference>
<evidence type="ECO:0000313" key="6">
    <source>
        <dbReference type="Proteomes" id="UP000076079"/>
    </source>
</evidence>
<reference evidence="5 6" key="1">
    <citation type="journal article" date="2016" name="Genome Announc.">
        <title>First Complete Genome Sequence of a Subdivision 6 Acidobacterium Strain.</title>
        <authorList>
            <person name="Huang S."/>
            <person name="Vieira S."/>
            <person name="Bunk B."/>
            <person name="Riedel T."/>
            <person name="Sproer C."/>
            <person name="Overmann J."/>
        </authorList>
    </citation>
    <scope>NUCLEOTIDE SEQUENCE [LARGE SCALE GENOMIC DNA]</scope>
    <source>
        <strain evidence="6">DSM 100886 HEG_-6_39</strain>
    </source>
</reference>
<dbReference type="SUPFAM" id="SSF52172">
    <property type="entry name" value="CheY-like"/>
    <property type="match status" value="1"/>
</dbReference>
<keyword evidence="1 3" id="KW-0597">Phosphoprotein</keyword>
<gene>
    <name evidence="5" type="primary">phoP_4</name>
    <name evidence="5" type="ORF">LuPra_04492</name>
</gene>
<feature type="modified residue" description="4-aspartylphosphate" evidence="3">
    <location>
        <position position="54"/>
    </location>
</feature>
<keyword evidence="6" id="KW-1185">Reference proteome</keyword>
<dbReference type="CDD" id="cd00156">
    <property type="entry name" value="REC"/>
    <property type="match status" value="1"/>
</dbReference>
<dbReference type="InterPro" id="IPR011006">
    <property type="entry name" value="CheY-like_superfamily"/>
</dbReference>
<evidence type="ECO:0000256" key="3">
    <source>
        <dbReference type="PROSITE-ProRule" id="PRU00169"/>
    </source>
</evidence>
<organism evidence="5 6">
    <name type="scientific">Luteitalea pratensis</name>
    <dbReference type="NCBI Taxonomy" id="1855912"/>
    <lineage>
        <taxon>Bacteria</taxon>
        <taxon>Pseudomonadati</taxon>
        <taxon>Acidobacteriota</taxon>
        <taxon>Vicinamibacteria</taxon>
        <taxon>Vicinamibacterales</taxon>
        <taxon>Vicinamibacteraceae</taxon>
        <taxon>Luteitalea</taxon>
    </lineage>
</organism>
<accession>A0A143PRL7</accession>
<dbReference type="Proteomes" id="UP000076079">
    <property type="component" value="Chromosome"/>
</dbReference>
<dbReference type="GO" id="GO:0000160">
    <property type="term" value="P:phosphorelay signal transduction system"/>
    <property type="evidence" value="ECO:0007669"/>
    <property type="project" value="UniProtKB-KW"/>
</dbReference>
<dbReference type="Gene3D" id="3.40.50.2300">
    <property type="match status" value="1"/>
</dbReference>
<dbReference type="PROSITE" id="PS50110">
    <property type="entry name" value="RESPONSE_REGULATORY"/>
    <property type="match status" value="1"/>
</dbReference>
<dbReference type="STRING" id="1855912.LuPra_04492"/>
<dbReference type="InterPro" id="IPR050595">
    <property type="entry name" value="Bact_response_regulator"/>
</dbReference>
<evidence type="ECO:0000313" key="5">
    <source>
        <dbReference type="EMBL" id="AMY11245.1"/>
    </source>
</evidence>
<dbReference type="RefSeq" id="WP_110172809.1">
    <property type="nucleotide sequence ID" value="NZ_CP015136.1"/>
</dbReference>
<evidence type="ECO:0000259" key="4">
    <source>
        <dbReference type="PROSITE" id="PS50110"/>
    </source>
</evidence>
<reference evidence="6" key="2">
    <citation type="submission" date="2016-04" db="EMBL/GenBank/DDBJ databases">
        <title>First Complete Genome Sequence of a Subdivision 6 Acidobacterium.</title>
        <authorList>
            <person name="Huang S."/>
            <person name="Vieira S."/>
            <person name="Bunk B."/>
            <person name="Riedel T."/>
            <person name="Sproeer C."/>
            <person name="Overmann J."/>
        </authorList>
    </citation>
    <scope>NUCLEOTIDE SEQUENCE [LARGE SCALE GENOMIC DNA]</scope>
    <source>
        <strain evidence="6">DSM 100886 HEG_-6_39</strain>
    </source>
</reference>
<name>A0A143PRL7_LUTPR</name>
<protein>
    <submittedName>
        <fullName evidence="5">Alkaline phosphatase synthesis transcriptional regulatory protein PhoP</fullName>
    </submittedName>
</protein>
<dbReference type="AlphaFoldDB" id="A0A143PRL7"/>
<keyword evidence="2" id="KW-0902">Two-component regulatory system</keyword>